<reference evidence="21 22" key="1">
    <citation type="journal article" date="2015" name="Nature">
        <title>rRNA introns, odd ribosomes, and small enigmatic genomes across a large radiation of phyla.</title>
        <authorList>
            <person name="Brown C.T."/>
            <person name="Hug L.A."/>
            <person name="Thomas B.C."/>
            <person name="Sharon I."/>
            <person name="Castelle C.J."/>
            <person name="Singh A."/>
            <person name="Wilkins M.J."/>
            <person name="Williams K.H."/>
            <person name="Banfield J.F."/>
        </authorList>
    </citation>
    <scope>NUCLEOTIDE SEQUENCE [LARGE SCALE GENOMIC DNA]</scope>
</reference>
<sequence>MYRRQRIRLPKSILPKINIGKVTFFGLIGLTLLVILTFGWFSRGLPDPTKVQRKSGFSTEILDRTGKIILYDVYTDQDRKFTPLNEVPDYLKKATIAIEDKEFYNHQGFDPMSYFRILKNVVFRQRLIGGSTLTQQLVKMLLLTDERSLERKIRELMLALRIERTFSKDEILQMYLNEAPYGGTAVGVAAASQIYFGKEPKDLSLTECVLLAGLPQSPSRYSPYGGKDKAYLPRAKDVSRRMREDGVISKEMEVQVNTELDNIQFRGIGSNKIKAPHFVMYVKQLLEEKYGPTTLETGGLKVTTSLDYELQQKAEASVKEEINKVSTSLNIKNGSSVALDTNSGEILTMVGSKDFFDKTIDGEVNVTTRLRQPGSSIKPLVYATAFARNFNPATVLADVVTEFPGKDEKTPYIPKNYDGKEHGLLNMREALASSINIPAVKLLALVGVENVLRQGYRMGLASLEPTKETMSRVGLSMALGGAEVRLLDLTAGYSAFANGGYKIEPVAILKIEDNQGRIIFENKAVKPEKIIDDKVAFLINSILSDNQARQLTFGPNSYLNMGARAVAVKTGTTNDLRDNWTIGWSKDVIVGVWVGNNDNEKMKNVASGVSGAAPIWRRQILDLLATKPDKPFIPPDGVSQIEVDKASGYPAHDGFGSYREWFINGNLPSGTDPIHTKVKLCKNDPSRLADPVSVSQGNYDEKEFVIIKEKDPLTNKSLWQKGIDEWIQKQENSIYKPPTEVCNPSANMDIQIVTPSDHSRVDGDQVTIRFSVVSSKPIVEARLYLDGVLEQVFTEGTYIKTIKITTGQHSIRATAKNNEGAEESKTSDFGVNQDYISPSPTPQVNGVATESGDAN</sequence>
<keyword evidence="9" id="KW-0378">Hydrolase</keyword>
<evidence type="ECO:0000313" key="21">
    <source>
        <dbReference type="EMBL" id="KKS94555.1"/>
    </source>
</evidence>
<keyword evidence="12 18" id="KW-0472">Membrane</keyword>
<evidence type="ECO:0000313" key="22">
    <source>
        <dbReference type="Proteomes" id="UP000033980"/>
    </source>
</evidence>
<comment type="catalytic activity">
    <reaction evidence="15">
        <text>Preferential cleavage: (Ac)2-L-Lys-D-Ala-|-D-Ala. Also transpeptidation of peptidyl-alanyl moieties that are N-acyl substituents of D-alanine.</text>
        <dbReference type="EC" id="3.4.16.4"/>
    </reaction>
</comment>
<accession>A0A0G1D9F6</accession>
<dbReference type="Gene3D" id="2.60.40.10">
    <property type="entry name" value="Immunoglobulins"/>
    <property type="match status" value="1"/>
</dbReference>
<dbReference type="SUPFAM" id="SSF56601">
    <property type="entry name" value="beta-lactamase/transpeptidase-like"/>
    <property type="match status" value="1"/>
</dbReference>
<evidence type="ECO:0000256" key="2">
    <source>
        <dbReference type="ARBA" id="ARBA00007090"/>
    </source>
</evidence>
<keyword evidence="14" id="KW-0961">Cell wall biogenesis/degradation</keyword>
<dbReference type="InterPro" id="IPR023346">
    <property type="entry name" value="Lysozyme-like_dom_sf"/>
</dbReference>
<dbReference type="GO" id="GO:0030288">
    <property type="term" value="C:outer membrane-bounded periplasmic space"/>
    <property type="evidence" value="ECO:0007669"/>
    <property type="project" value="TreeGrafter"/>
</dbReference>
<evidence type="ECO:0000256" key="16">
    <source>
        <dbReference type="ARBA" id="ARBA00049902"/>
    </source>
</evidence>
<feature type="transmembrane region" description="Helical" evidence="18">
    <location>
        <begin position="21"/>
        <end position="41"/>
    </location>
</feature>
<feature type="domain" description="Penicillin-binding protein transpeptidase" evidence="19">
    <location>
        <begin position="334"/>
        <end position="603"/>
    </location>
</feature>
<evidence type="ECO:0000256" key="18">
    <source>
        <dbReference type="SAM" id="Phobius"/>
    </source>
</evidence>
<comment type="subcellular location">
    <subcellularLocation>
        <location evidence="1">Cell membrane</location>
    </subcellularLocation>
</comment>
<name>A0A0G1D9F6_9BACT</name>
<dbReference type="Pfam" id="PF00912">
    <property type="entry name" value="Transgly"/>
    <property type="match status" value="1"/>
</dbReference>
<dbReference type="InterPro" id="IPR050396">
    <property type="entry name" value="Glycosyltr_51/Transpeptidase"/>
</dbReference>
<evidence type="ECO:0000256" key="5">
    <source>
        <dbReference type="ARBA" id="ARBA00022645"/>
    </source>
</evidence>
<evidence type="ECO:0000259" key="19">
    <source>
        <dbReference type="Pfam" id="PF00905"/>
    </source>
</evidence>
<dbReference type="InterPro" id="IPR001460">
    <property type="entry name" value="PCN-bd_Tpept"/>
</dbReference>
<keyword evidence="5" id="KW-0121">Carboxypeptidase</keyword>
<comment type="similarity">
    <text evidence="2">In the C-terminal section; belongs to the transpeptidase family.</text>
</comment>
<keyword evidence="18" id="KW-1133">Transmembrane helix</keyword>
<keyword evidence="4" id="KW-1003">Cell membrane</keyword>
<evidence type="ECO:0000256" key="4">
    <source>
        <dbReference type="ARBA" id="ARBA00022475"/>
    </source>
</evidence>
<organism evidence="21 22">
    <name type="scientific">Candidatus Collierbacteria bacterium GW2011_GWC2_43_12</name>
    <dbReference type="NCBI Taxonomy" id="1618390"/>
    <lineage>
        <taxon>Bacteria</taxon>
        <taxon>Candidatus Collieribacteriota</taxon>
    </lineage>
</organism>
<dbReference type="AlphaFoldDB" id="A0A0G1D9F6"/>
<comment type="catalytic activity">
    <reaction evidence="16">
        <text>[GlcNAc-(1-&gt;4)-Mur2Ac(oyl-L-Ala-gamma-D-Glu-L-Lys-D-Ala-D-Ala)](n)-di-trans,octa-cis-undecaprenyl diphosphate + beta-D-GlcNAc-(1-&gt;4)-Mur2Ac(oyl-L-Ala-gamma-D-Glu-L-Lys-D-Ala-D-Ala)-di-trans,octa-cis-undecaprenyl diphosphate = [GlcNAc-(1-&gt;4)-Mur2Ac(oyl-L-Ala-gamma-D-Glu-L-Lys-D-Ala-D-Ala)](n+1)-di-trans,octa-cis-undecaprenyl diphosphate + di-trans,octa-cis-undecaprenyl diphosphate + H(+)</text>
        <dbReference type="Rhea" id="RHEA:23708"/>
        <dbReference type="Rhea" id="RHEA-COMP:9602"/>
        <dbReference type="Rhea" id="RHEA-COMP:9603"/>
        <dbReference type="ChEBI" id="CHEBI:15378"/>
        <dbReference type="ChEBI" id="CHEBI:58405"/>
        <dbReference type="ChEBI" id="CHEBI:60033"/>
        <dbReference type="ChEBI" id="CHEBI:78435"/>
        <dbReference type="EC" id="2.4.99.28"/>
    </reaction>
</comment>
<dbReference type="PATRIC" id="fig|1618390.3.peg.262"/>
<evidence type="ECO:0000256" key="1">
    <source>
        <dbReference type="ARBA" id="ARBA00004236"/>
    </source>
</evidence>
<keyword evidence="8" id="KW-0808">Transferase</keyword>
<feature type="region of interest" description="Disordered" evidence="17">
    <location>
        <begin position="815"/>
        <end position="855"/>
    </location>
</feature>
<evidence type="ECO:0000256" key="3">
    <source>
        <dbReference type="ARBA" id="ARBA00007739"/>
    </source>
</evidence>
<dbReference type="PANTHER" id="PTHR32282:SF11">
    <property type="entry name" value="PENICILLIN-BINDING PROTEIN 1B"/>
    <property type="match status" value="1"/>
</dbReference>
<comment type="similarity">
    <text evidence="3">In the N-terminal section; belongs to the glycosyltransferase 51 family.</text>
</comment>
<dbReference type="GO" id="GO:0005886">
    <property type="term" value="C:plasma membrane"/>
    <property type="evidence" value="ECO:0007669"/>
    <property type="project" value="UniProtKB-SubCell"/>
</dbReference>
<dbReference type="EMBL" id="LCFK01000008">
    <property type="protein sequence ID" value="KKS94555.1"/>
    <property type="molecule type" value="Genomic_DNA"/>
</dbReference>
<dbReference type="InterPro" id="IPR036950">
    <property type="entry name" value="PBP_transglycosylase"/>
</dbReference>
<evidence type="ECO:0000256" key="8">
    <source>
        <dbReference type="ARBA" id="ARBA00022679"/>
    </source>
</evidence>
<keyword evidence="6" id="KW-0645">Protease</keyword>
<evidence type="ECO:0000256" key="17">
    <source>
        <dbReference type="SAM" id="MobiDB-lite"/>
    </source>
</evidence>
<feature type="compositionally biased region" description="Polar residues" evidence="17">
    <location>
        <begin position="827"/>
        <end position="855"/>
    </location>
</feature>
<dbReference type="InterPro" id="IPR013783">
    <property type="entry name" value="Ig-like_fold"/>
</dbReference>
<dbReference type="SUPFAM" id="SSF53955">
    <property type="entry name" value="Lysozyme-like"/>
    <property type="match status" value="1"/>
</dbReference>
<evidence type="ECO:0000256" key="11">
    <source>
        <dbReference type="ARBA" id="ARBA00022984"/>
    </source>
</evidence>
<dbReference type="GO" id="GO:0008360">
    <property type="term" value="P:regulation of cell shape"/>
    <property type="evidence" value="ECO:0007669"/>
    <property type="project" value="UniProtKB-KW"/>
</dbReference>
<dbReference type="Gene3D" id="3.40.710.10">
    <property type="entry name" value="DD-peptidase/beta-lactamase superfamily"/>
    <property type="match status" value="1"/>
</dbReference>
<dbReference type="GO" id="GO:0009002">
    <property type="term" value="F:serine-type D-Ala-D-Ala carboxypeptidase activity"/>
    <property type="evidence" value="ECO:0007669"/>
    <property type="project" value="UniProtKB-EC"/>
</dbReference>
<dbReference type="PANTHER" id="PTHR32282">
    <property type="entry name" value="BINDING PROTEIN TRANSPEPTIDASE, PUTATIVE-RELATED"/>
    <property type="match status" value="1"/>
</dbReference>
<feature type="domain" description="Glycosyl transferase family 51" evidence="20">
    <location>
        <begin position="75"/>
        <end position="242"/>
    </location>
</feature>
<dbReference type="InterPro" id="IPR012338">
    <property type="entry name" value="Beta-lactam/transpept-like"/>
</dbReference>
<dbReference type="GO" id="GO:0008955">
    <property type="term" value="F:peptidoglycan glycosyltransferase activity"/>
    <property type="evidence" value="ECO:0007669"/>
    <property type="project" value="UniProtKB-EC"/>
</dbReference>
<keyword evidence="11" id="KW-0573">Peptidoglycan synthesis</keyword>
<keyword evidence="7" id="KW-0328">Glycosyltransferase</keyword>
<evidence type="ECO:0000256" key="15">
    <source>
        <dbReference type="ARBA" id="ARBA00034000"/>
    </source>
</evidence>
<evidence type="ECO:0000259" key="20">
    <source>
        <dbReference type="Pfam" id="PF00912"/>
    </source>
</evidence>
<evidence type="ECO:0000256" key="9">
    <source>
        <dbReference type="ARBA" id="ARBA00022801"/>
    </source>
</evidence>
<dbReference type="Gene3D" id="1.10.3810.10">
    <property type="entry name" value="Biosynthetic peptidoglycan transglycosylase-like"/>
    <property type="match status" value="1"/>
</dbReference>
<dbReference type="GO" id="GO:0008658">
    <property type="term" value="F:penicillin binding"/>
    <property type="evidence" value="ECO:0007669"/>
    <property type="project" value="InterPro"/>
</dbReference>
<dbReference type="Proteomes" id="UP000033980">
    <property type="component" value="Unassembled WGS sequence"/>
</dbReference>
<dbReference type="FunFam" id="1.10.3810.10:FF:000001">
    <property type="entry name" value="Penicillin-binding protein 1A"/>
    <property type="match status" value="1"/>
</dbReference>
<dbReference type="GO" id="GO:0009252">
    <property type="term" value="P:peptidoglycan biosynthetic process"/>
    <property type="evidence" value="ECO:0007669"/>
    <property type="project" value="UniProtKB-KW"/>
</dbReference>
<evidence type="ECO:0000256" key="6">
    <source>
        <dbReference type="ARBA" id="ARBA00022670"/>
    </source>
</evidence>
<evidence type="ECO:0000256" key="12">
    <source>
        <dbReference type="ARBA" id="ARBA00023136"/>
    </source>
</evidence>
<keyword evidence="18" id="KW-0812">Transmembrane</keyword>
<proteinExistence type="inferred from homology"/>
<keyword evidence="10" id="KW-0133">Cell shape</keyword>
<evidence type="ECO:0000256" key="13">
    <source>
        <dbReference type="ARBA" id="ARBA00023268"/>
    </source>
</evidence>
<dbReference type="Pfam" id="PF00905">
    <property type="entry name" value="Transpeptidase"/>
    <property type="match status" value="1"/>
</dbReference>
<gene>
    <name evidence="21" type="ORF">UV68_C0008G0012</name>
</gene>
<evidence type="ECO:0000256" key="14">
    <source>
        <dbReference type="ARBA" id="ARBA00023316"/>
    </source>
</evidence>
<evidence type="ECO:0000256" key="7">
    <source>
        <dbReference type="ARBA" id="ARBA00022676"/>
    </source>
</evidence>
<comment type="caution">
    <text evidence="21">The sequence shown here is derived from an EMBL/GenBank/DDBJ whole genome shotgun (WGS) entry which is preliminary data.</text>
</comment>
<dbReference type="GO" id="GO:0006508">
    <property type="term" value="P:proteolysis"/>
    <property type="evidence" value="ECO:0007669"/>
    <property type="project" value="UniProtKB-KW"/>
</dbReference>
<protein>
    <submittedName>
        <fullName evidence="21">Uncharacterized protein</fullName>
    </submittedName>
</protein>
<keyword evidence="13" id="KW-0511">Multifunctional enzyme</keyword>
<dbReference type="GO" id="GO:0071555">
    <property type="term" value="P:cell wall organization"/>
    <property type="evidence" value="ECO:0007669"/>
    <property type="project" value="UniProtKB-KW"/>
</dbReference>
<evidence type="ECO:0000256" key="10">
    <source>
        <dbReference type="ARBA" id="ARBA00022960"/>
    </source>
</evidence>
<dbReference type="InterPro" id="IPR001264">
    <property type="entry name" value="Glyco_trans_51"/>
</dbReference>